<reference evidence="2 3" key="1">
    <citation type="submission" date="2017-09" db="EMBL/GenBank/DDBJ databases">
        <title>Depth-based differentiation of microbial function through sediment-hosted aquifers and enrichment of novel symbionts in the deep terrestrial subsurface.</title>
        <authorList>
            <person name="Probst A.J."/>
            <person name="Ladd B."/>
            <person name="Jarett J.K."/>
            <person name="Geller-Mcgrath D.E."/>
            <person name="Sieber C.M."/>
            <person name="Emerson J.B."/>
            <person name="Anantharaman K."/>
            <person name="Thomas B.C."/>
            <person name="Malmstrom R."/>
            <person name="Stieglmeier M."/>
            <person name="Klingl A."/>
            <person name="Woyke T."/>
            <person name="Ryan C.M."/>
            <person name="Banfield J.F."/>
        </authorList>
    </citation>
    <scope>NUCLEOTIDE SEQUENCE [LARGE SCALE GENOMIC DNA]</scope>
    <source>
        <strain evidence="2">CG11_big_fil_rev_8_21_14_0_20_35_14</strain>
    </source>
</reference>
<protein>
    <recommendedName>
        <fullName evidence="1">Transposase IS66 central domain-containing protein</fullName>
    </recommendedName>
</protein>
<gene>
    <name evidence="2" type="ORF">COV86_02205</name>
</gene>
<dbReference type="AlphaFoldDB" id="A0A2H0KMV0"/>
<evidence type="ECO:0000259" key="1">
    <source>
        <dbReference type="Pfam" id="PF03050"/>
    </source>
</evidence>
<evidence type="ECO:0000313" key="2">
    <source>
        <dbReference type="EMBL" id="PIQ72578.1"/>
    </source>
</evidence>
<dbReference type="Pfam" id="PF03050">
    <property type="entry name" value="DDE_Tnp_IS66"/>
    <property type="match status" value="1"/>
</dbReference>
<dbReference type="Proteomes" id="UP000229570">
    <property type="component" value="Unassembled WGS sequence"/>
</dbReference>
<dbReference type="InterPro" id="IPR004291">
    <property type="entry name" value="Transposase_IS66_central"/>
</dbReference>
<name>A0A2H0KMV0_9BACT</name>
<proteinExistence type="predicted"/>
<comment type="caution">
    <text evidence="2">The sequence shown here is derived from an EMBL/GenBank/DDBJ whole genome shotgun (WGS) entry which is preliminary data.</text>
</comment>
<organism evidence="2 3">
    <name type="scientific">Candidatus Roizmanbacteria bacterium CG11_big_fil_rev_8_21_14_0_20_35_14</name>
    <dbReference type="NCBI Taxonomy" id="1974855"/>
    <lineage>
        <taxon>Bacteria</taxon>
        <taxon>Candidatus Roizmaniibacteriota</taxon>
    </lineage>
</organism>
<sequence length="122" mass="14563">NFSNTTHQLLLYRHSRGSKVVREVLGKDGENFEGVLNTDFYAAYNEYAGFHQRCWVHYLRDIKNLKNEYPKDKLLKKWSKDIHQIYERAKQYTGPPDNIPIGLKETMREEKEILFKKQLTDI</sequence>
<feature type="non-terminal residue" evidence="2">
    <location>
        <position position="122"/>
    </location>
</feature>
<accession>A0A2H0KMV0</accession>
<dbReference type="EMBL" id="PCVL01000027">
    <property type="protein sequence ID" value="PIQ72578.1"/>
    <property type="molecule type" value="Genomic_DNA"/>
</dbReference>
<evidence type="ECO:0000313" key="3">
    <source>
        <dbReference type="Proteomes" id="UP000229570"/>
    </source>
</evidence>
<feature type="domain" description="Transposase IS66 central" evidence="1">
    <location>
        <begin position="9"/>
        <end position="93"/>
    </location>
</feature>
<feature type="non-terminal residue" evidence="2">
    <location>
        <position position="1"/>
    </location>
</feature>